<feature type="region of interest" description="Disordered" evidence="1">
    <location>
        <begin position="321"/>
        <end position="342"/>
    </location>
</feature>
<feature type="region of interest" description="Disordered" evidence="1">
    <location>
        <begin position="824"/>
        <end position="874"/>
    </location>
</feature>
<evidence type="ECO:0000313" key="2">
    <source>
        <dbReference type="EMBL" id="GLF98282.1"/>
    </source>
</evidence>
<keyword evidence="2" id="KW-0547">Nucleotide-binding</keyword>
<feature type="compositionally biased region" description="Basic and acidic residues" evidence="1">
    <location>
        <begin position="844"/>
        <end position="864"/>
    </location>
</feature>
<accession>A0ABQ5P6R4</accession>
<sequence>MSSTSKAAKKSVSRFGRMLGLGAERMMKEPQLVAIADGLVVTDTAAEAWFALSASNTDLMPESAQDAEQDAAGLALAKVLPGFDCHLKVIWARLDGEVYREEARRIFTAGDVEAVAALWAERLDGLDLPQRHILLGVRIAERDSATGATVKSAASDALGISRTGLDDAELAQLDALARRMERRLEATPWRARIAPVELLAWAISRESYRPQPAPPRLPTVSGAALVRLTQSKAIPHADHVRLVDARGETAAWVSVLAMPEFPEVLVTPGEQEWLRCLSEITYTRPDTGFEALVCPEASVRFSVWRRGQAIRAVDKVRQSAKEQRRSAAASSAGETFSETEETELVMEGLRKGMSRDGRTLLEDHPRLVVSSTQSLEDLRARTDAVIGHYAGLSIDVTVASEEQRELWLESQIGDMLRVDDLKHIRTTDALAASMFWGGSEAGDDEGPIMGLLTGTTPGVCRIDITAGSARGDATTSAFVGRSGRGKTTSMMLATLIAGLKGSFALMLGFKGDEIGLIRAGEYLGLDSHHVTCGSETPAVADLFRLLPEGDAALQVVSQLLIILPERMREAGVETRLLRACNEIASHPDAATWRVVEHLKNSEDALAAEAGEALEELSRTPLGAPLLGVPRSGASPLRPEPGLWLVQVPGLSMPQMGTAPRDMTMTERVSLALMRGLIAYSLNTSARPDLRNLPKVISIPEVHVLTGTDDGRRFVDYIARTGRALDTSLAIDTQDPQSLLGLDGVLEAITTVFAFEQSTRVQQDAMAELLRLPVGEASRALIHGVGKTAHGEIRHGHCIVRDRRDRVATMQVDAPSAELLRALSTNPKDQAQDHGAAGDTTGPGLDRDGTASAREEASDPADSVHRPGPAASEDE</sequence>
<gene>
    <name evidence="2" type="ORF">SYYSPA8_28315</name>
</gene>
<dbReference type="Gene3D" id="3.40.50.300">
    <property type="entry name" value="P-loop containing nucleotide triphosphate hydrolases"/>
    <property type="match status" value="1"/>
</dbReference>
<dbReference type="GO" id="GO:0005524">
    <property type="term" value="F:ATP binding"/>
    <property type="evidence" value="ECO:0007669"/>
    <property type="project" value="UniProtKB-KW"/>
</dbReference>
<name>A0ABQ5P6R4_9ACTN</name>
<dbReference type="Proteomes" id="UP001291653">
    <property type="component" value="Unassembled WGS sequence"/>
</dbReference>
<evidence type="ECO:0000313" key="3">
    <source>
        <dbReference type="Proteomes" id="UP001291653"/>
    </source>
</evidence>
<keyword evidence="2" id="KW-0067">ATP-binding</keyword>
<organism evidence="2 3">
    <name type="scientific">Streptomyces yaizuensis</name>
    <dbReference type="NCBI Taxonomy" id="2989713"/>
    <lineage>
        <taxon>Bacteria</taxon>
        <taxon>Bacillati</taxon>
        <taxon>Actinomycetota</taxon>
        <taxon>Actinomycetes</taxon>
        <taxon>Kitasatosporales</taxon>
        <taxon>Streptomycetaceae</taxon>
        <taxon>Streptomyces</taxon>
    </lineage>
</organism>
<dbReference type="RefSeq" id="WP_323450263.1">
    <property type="nucleotide sequence ID" value="NZ_BSBI01000013.1"/>
</dbReference>
<protein>
    <submittedName>
        <fullName evidence="2">ATP-binding protein</fullName>
    </submittedName>
</protein>
<comment type="caution">
    <text evidence="2">The sequence shown here is derived from an EMBL/GenBank/DDBJ whole genome shotgun (WGS) entry which is preliminary data.</text>
</comment>
<dbReference type="SUPFAM" id="SSF52540">
    <property type="entry name" value="P-loop containing nucleoside triphosphate hydrolases"/>
    <property type="match status" value="1"/>
</dbReference>
<dbReference type="InterPro" id="IPR027417">
    <property type="entry name" value="P-loop_NTPase"/>
</dbReference>
<keyword evidence="3" id="KW-1185">Reference proteome</keyword>
<proteinExistence type="predicted"/>
<reference evidence="2 3" key="1">
    <citation type="submission" date="2022-10" db="EMBL/GenBank/DDBJ databases">
        <title>Draft genome sequence of Streptomyces sp. YSPA8.</title>
        <authorList>
            <person name="Moriuchi R."/>
            <person name="Dohra H."/>
            <person name="Yamamura H."/>
            <person name="Kodani S."/>
        </authorList>
    </citation>
    <scope>NUCLEOTIDE SEQUENCE [LARGE SCALE GENOMIC DNA]</scope>
    <source>
        <strain evidence="2 3">YSPA8</strain>
    </source>
</reference>
<dbReference type="Pfam" id="PF12846">
    <property type="entry name" value="AAA_10"/>
    <property type="match status" value="1"/>
</dbReference>
<dbReference type="EMBL" id="BSBI01000013">
    <property type="protein sequence ID" value="GLF98282.1"/>
    <property type="molecule type" value="Genomic_DNA"/>
</dbReference>
<evidence type="ECO:0000256" key="1">
    <source>
        <dbReference type="SAM" id="MobiDB-lite"/>
    </source>
</evidence>